<accession>A0A7W7R941</accession>
<evidence type="ECO:0000259" key="1">
    <source>
        <dbReference type="Pfam" id="PF13649"/>
    </source>
</evidence>
<name>A0A7W7R941_KITKI</name>
<sequence length="250" mass="27020">MTDPADFYTGIVAELYAPLKSYSQDPAPYASFVRQAGVPALELGCGDGDPLIELRRQGLDVEGVDSSADMLERCRRRAEAGGIPVVLHHQRMEALDLPRRYRAIFLAGPTFTLLNDDAAALAALRGIRAHLADGGSALIPLFVPPPTPADQLGQSRTVTTDDGAELTVRTVSVERDESARTQTTLLRYERRRDGESTAVDRPWQLHWYTRTGFTELAATAGLTPISITGPDGSAAPPDATSLHFHLRACG</sequence>
<comment type="caution">
    <text evidence="2">The sequence shown here is derived from an EMBL/GenBank/DDBJ whole genome shotgun (WGS) entry which is preliminary data.</text>
</comment>
<evidence type="ECO:0000313" key="3">
    <source>
        <dbReference type="Proteomes" id="UP000540506"/>
    </source>
</evidence>
<reference evidence="2 3" key="1">
    <citation type="submission" date="2020-08" db="EMBL/GenBank/DDBJ databases">
        <title>Sequencing the genomes of 1000 actinobacteria strains.</title>
        <authorList>
            <person name="Klenk H.-P."/>
        </authorList>
    </citation>
    <scope>NUCLEOTIDE SEQUENCE [LARGE SCALE GENOMIC DNA]</scope>
    <source>
        <strain evidence="2 3">DSM 41654</strain>
    </source>
</reference>
<dbReference type="SUPFAM" id="SSF53335">
    <property type="entry name" value="S-adenosyl-L-methionine-dependent methyltransferases"/>
    <property type="match status" value="1"/>
</dbReference>
<dbReference type="GO" id="GO:0032259">
    <property type="term" value="P:methylation"/>
    <property type="evidence" value="ECO:0007669"/>
    <property type="project" value="UniProtKB-KW"/>
</dbReference>
<dbReference type="EMBL" id="JACHJV010000002">
    <property type="protein sequence ID" value="MBB4927515.1"/>
    <property type="molecule type" value="Genomic_DNA"/>
</dbReference>
<feature type="domain" description="Methyltransferase" evidence="1">
    <location>
        <begin position="41"/>
        <end position="135"/>
    </location>
</feature>
<keyword evidence="2" id="KW-0808">Transferase</keyword>
<dbReference type="AlphaFoldDB" id="A0A7W7R941"/>
<dbReference type="Proteomes" id="UP000540506">
    <property type="component" value="Unassembled WGS sequence"/>
</dbReference>
<keyword evidence="2" id="KW-0489">Methyltransferase</keyword>
<gene>
    <name evidence="2" type="ORF">FHR34_006610</name>
</gene>
<dbReference type="InterPro" id="IPR041698">
    <property type="entry name" value="Methyltransf_25"/>
</dbReference>
<dbReference type="Gene3D" id="3.40.50.150">
    <property type="entry name" value="Vaccinia Virus protein VP39"/>
    <property type="match status" value="1"/>
</dbReference>
<keyword evidence="3" id="KW-1185">Reference proteome</keyword>
<proteinExistence type="predicted"/>
<dbReference type="InterPro" id="IPR029063">
    <property type="entry name" value="SAM-dependent_MTases_sf"/>
</dbReference>
<dbReference type="CDD" id="cd02440">
    <property type="entry name" value="AdoMet_MTases"/>
    <property type="match status" value="1"/>
</dbReference>
<organism evidence="2 3">
    <name type="scientific">Kitasatospora kifunensis</name>
    <name type="common">Streptomyces kifunensis</name>
    <dbReference type="NCBI Taxonomy" id="58351"/>
    <lineage>
        <taxon>Bacteria</taxon>
        <taxon>Bacillati</taxon>
        <taxon>Actinomycetota</taxon>
        <taxon>Actinomycetes</taxon>
        <taxon>Kitasatosporales</taxon>
        <taxon>Streptomycetaceae</taxon>
        <taxon>Kitasatospora</taxon>
    </lineage>
</organism>
<evidence type="ECO:0000313" key="2">
    <source>
        <dbReference type="EMBL" id="MBB4927515.1"/>
    </source>
</evidence>
<dbReference type="GO" id="GO:0008168">
    <property type="term" value="F:methyltransferase activity"/>
    <property type="evidence" value="ECO:0007669"/>
    <property type="project" value="UniProtKB-KW"/>
</dbReference>
<protein>
    <submittedName>
        <fullName evidence="2">SAM-dependent methyltransferase</fullName>
    </submittedName>
</protein>
<dbReference type="RefSeq" id="WP_184943902.1">
    <property type="nucleotide sequence ID" value="NZ_JACHJV010000002.1"/>
</dbReference>
<dbReference type="Gene3D" id="2.20.130.10">
    <property type="entry name" value="CAC2371-like domains"/>
    <property type="match status" value="1"/>
</dbReference>
<dbReference type="Pfam" id="PF13649">
    <property type="entry name" value="Methyltransf_25"/>
    <property type="match status" value="1"/>
</dbReference>